<dbReference type="AlphaFoldDB" id="A0A9Q0E774"/>
<sequence>MISGQGMVLVWGIQAPVFSGSLGTDVSQAADDVVAEVAQLGQGQVIGHLCLIVTMETSSEVGTLVGPEVIQSHQLCGQSSQQVLVQLDPH</sequence>
<proteinExistence type="predicted"/>
<name>A0A9Q0E774_9TELE</name>
<evidence type="ECO:0000313" key="1">
    <source>
        <dbReference type="EMBL" id="KAJ3600303.1"/>
    </source>
</evidence>
<evidence type="ECO:0000313" key="2">
    <source>
        <dbReference type="Proteomes" id="UP001148018"/>
    </source>
</evidence>
<gene>
    <name evidence="1" type="ORF">NHX12_031288</name>
</gene>
<dbReference type="EMBL" id="JANIIK010000047">
    <property type="protein sequence ID" value="KAJ3600303.1"/>
    <property type="molecule type" value="Genomic_DNA"/>
</dbReference>
<organism evidence="1 2">
    <name type="scientific">Muraenolepis orangiensis</name>
    <name type="common">Patagonian moray cod</name>
    <dbReference type="NCBI Taxonomy" id="630683"/>
    <lineage>
        <taxon>Eukaryota</taxon>
        <taxon>Metazoa</taxon>
        <taxon>Chordata</taxon>
        <taxon>Craniata</taxon>
        <taxon>Vertebrata</taxon>
        <taxon>Euteleostomi</taxon>
        <taxon>Actinopterygii</taxon>
        <taxon>Neopterygii</taxon>
        <taxon>Teleostei</taxon>
        <taxon>Neoteleostei</taxon>
        <taxon>Acanthomorphata</taxon>
        <taxon>Zeiogadaria</taxon>
        <taxon>Gadariae</taxon>
        <taxon>Gadiformes</taxon>
        <taxon>Muraenolepidoidei</taxon>
        <taxon>Muraenolepididae</taxon>
        <taxon>Muraenolepis</taxon>
    </lineage>
</organism>
<comment type="caution">
    <text evidence="1">The sequence shown here is derived from an EMBL/GenBank/DDBJ whole genome shotgun (WGS) entry which is preliminary data.</text>
</comment>
<protein>
    <submittedName>
        <fullName evidence="1">Uncharacterized protein</fullName>
    </submittedName>
</protein>
<accession>A0A9Q0E774</accession>
<dbReference type="Proteomes" id="UP001148018">
    <property type="component" value="Unassembled WGS sequence"/>
</dbReference>
<reference evidence="1" key="1">
    <citation type="submission" date="2022-07" db="EMBL/GenBank/DDBJ databases">
        <title>Chromosome-level genome of Muraenolepis orangiensis.</title>
        <authorList>
            <person name="Kim J."/>
        </authorList>
    </citation>
    <scope>NUCLEOTIDE SEQUENCE</scope>
    <source>
        <strain evidence="1">KU_S4_2022</strain>
        <tissue evidence="1">Muscle</tissue>
    </source>
</reference>
<keyword evidence="2" id="KW-1185">Reference proteome</keyword>